<feature type="compositionally biased region" description="Gly residues" evidence="1">
    <location>
        <begin position="1"/>
        <end position="12"/>
    </location>
</feature>
<keyword evidence="3" id="KW-1185">Reference proteome</keyword>
<name>A0A9P9XS32_9PEZI</name>
<evidence type="ECO:0000313" key="3">
    <source>
        <dbReference type="Proteomes" id="UP001056436"/>
    </source>
</evidence>
<reference evidence="2" key="1">
    <citation type="submission" date="2019-01" db="EMBL/GenBank/DDBJ databases">
        <title>Colletotrichum abscissum LGMF1257.</title>
        <authorList>
            <person name="Baroncelli R."/>
        </authorList>
    </citation>
    <scope>NUCLEOTIDE SEQUENCE</scope>
    <source>
        <strain evidence="2">Ca142</strain>
    </source>
</reference>
<proteinExistence type="predicted"/>
<organism evidence="2 3">
    <name type="scientific">Colletotrichum abscissum</name>
    <dbReference type="NCBI Taxonomy" id="1671311"/>
    <lineage>
        <taxon>Eukaryota</taxon>
        <taxon>Fungi</taxon>
        <taxon>Dikarya</taxon>
        <taxon>Ascomycota</taxon>
        <taxon>Pezizomycotina</taxon>
        <taxon>Sordariomycetes</taxon>
        <taxon>Hypocreomycetidae</taxon>
        <taxon>Glomerellales</taxon>
        <taxon>Glomerellaceae</taxon>
        <taxon>Colletotrichum</taxon>
        <taxon>Colletotrichum acutatum species complex</taxon>
    </lineage>
</organism>
<evidence type="ECO:0000256" key="1">
    <source>
        <dbReference type="SAM" id="MobiDB-lite"/>
    </source>
</evidence>
<comment type="caution">
    <text evidence="2">The sequence shown here is derived from an EMBL/GenBank/DDBJ whole genome shotgun (WGS) entry which is preliminary data.</text>
</comment>
<sequence>MEGQRGCAGGATGTTAAHLESAARVPPLSSRLTAHNQQFWWGPQRPPV</sequence>
<dbReference type="AlphaFoldDB" id="A0A9P9XS32"/>
<evidence type="ECO:0000313" key="2">
    <source>
        <dbReference type="EMBL" id="KAI3559346.1"/>
    </source>
</evidence>
<gene>
    <name evidence="2" type="ORF">CABS02_00321</name>
</gene>
<dbReference type="Proteomes" id="UP001056436">
    <property type="component" value="Unassembled WGS sequence"/>
</dbReference>
<dbReference type="EMBL" id="SDAQ01000001">
    <property type="protein sequence ID" value="KAI3559346.1"/>
    <property type="molecule type" value="Genomic_DNA"/>
</dbReference>
<feature type="region of interest" description="Disordered" evidence="1">
    <location>
        <begin position="1"/>
        <end position="48"/>
    </location>
</feature>
<feature type="compositionally biased region" description="Polar residues" evidence="1">
    <location>
        <begin position="30"/>
        <end position="39"/>
    </location>
</feature>
<accession>A0A9P9XS32</accession>
<protein>
    <submittedName>
        <fullName evidence="2">Uncharacterized protein</fullName>
    </submittedName>
</protein>